<evidence type="ECO:0000313" key="1">
    <source>
        <dbReference type="EMBL" id="NGX96466.1"/>
    </source>
</evidence>
<reference evidence="1" key="1">
    <citation type="submission" date="2020-02" db="EMBL/GenBank/DDBJ databases">
        <title>Draft genome sequence of Candidatus Afipia apatlaquensis IBT-C3, a potential strain for decolorization of textile dyes.</title>
        <authorList>
            <person name="Sanchez-Reyes A."/>
            <person name="Breton-Deval L."/>
            <person name="Mangelson H."/>
            <person name="Sanchez-Flores A."/>
        </authorList>
    </citation>
    <scope>NUCLEOTIDE SEQUENCE [LARGE SCALE GENOMIC DNA]</scope>
    <source>
        <strain evidence="1">IBT-C3</strain>
    </source>
</reference>
<protein>
    <submittedName>
        <fullName evidence="1">Uncharacterized protein</fullName>
    </submittedName>
</protein>
<accession>A0A7C9VG96</accession>
<comment type="caution">
    <text evidence="1">The sequence shown here is derived from an EMBL/GenBank/DDBJ whole genome shotgun (WGS) entry which is preliminary data.</text>
</comment>
<evidence type="ECO:0000313" key="2">
    <source>
        <dbReference type="Proteomes" id="UP000480266"/>
    </source>
</evidence>
<dbReference type="Proteomes" id="UP000480266">
    <property type="component" value="Unassembled WGS sequence"/>
</dbReference>
<organism evidence="1 2">
    <name type="scientific">Candidatus Afipia apatlaquensis</name>
    <dbReference type="NCBI Taxonomy" id="2712852"/>
    <lineage>
        <taxon>Bacteria</taxon>
        <taxon>Pseudomonadati</taxon>
        <taxon>Pseudomonadota</taxon>
        <taxon>Alphaproteobacteria</taxon>
        <taxon>Hyphomicrobiales</taxon>
        <taxon>Nitrobacteraceae</taxon>
        <taxon>Afipia</taxon>
    </lineage>
</organism>
<gene>
    <name evidence="1" type="ORF">G4V63_14960</name>
</gene>
<keyword evidence="2" id="KW-1185">Reference proteome</keyword>
<sequence>MGEQLEVLGEILARLNRDKERFEKLLENPVDAHSDECVRQALAGTELLIADVQVQIYKLSAGDREAVPGSETDSEPDPWFRIIE</sequence>
<dbReference type="EMBL" id="JAAMRR010000765">
    <property type="protein sequence ID" value="NGX96466.1"/>
    <property type="molecule type" value="Genomic_DNA"/>
</dbReference>
<name>A0A7C9VG96_9BRAD</name>
<dbReference type="AlphaFoldDB" id="A0A7C9VG96"/>
<proteinExistence type="predicted"/>